<keyword evidence="2" id="KW-1185">Reference proteome</keyword>
<evidence type="ECO:0000313" key="3">
    <source>
        <dbReference type="WBParaSite" id="ALUE_0000231901-mRNA-1"/>
    </source>
</evidence>
<organism evidence="2 3">
    <name type="scientific">Ascaris lumbricoides</name>
    <name type="common">Giant roundworm</name>
    <dbReference type="NCBI Taxonomy" id="6252"/>
    <lineage>
        <taxon>Eukaryota</taxon>
        <taxon>Metazoa</taxon>
        <taxon>Ecdysozoa</taxon>
        <taxon>Nematoda</taxon>
        <taxon>Chromadorea</taxon>
        <taxon>Rhabditida</taxon>
        <taxon>Spirurina</taxon>
        <taxon>Ascaridomorpha</taxon>
        <taxon>Ascaridoidea</taxon>
        <taxon>Ascarididae</taxon>
        <taxon>Ascaris</taxon>
    </lineage>
</organism>
<feature type="region of interest" description="Disordered" evidence="1">
    <location>
        <begin position="1"/>
        <end position="56"/>
    </location>
</feature>
<proteinExistence type="predicted"/>
<accession>A0A0M3HLC4</accession>
<dbReference type="Proteomes" id="UP000036681">
    <property type="component" value="Unplaced"/>
</dbReference>
<reference evidence="3" key="1">
    <citation type="submission" date="2017-02" db="UniProtKB">
        <authorList>
            <consortium name="WormBaseParasite"/>
        </authorList>
    </citation>
    <scope>IDENTIFICATION</scope>
</reference>
<evidence type="ECO:0000256" key="1">
    <source>
        <dbReference type="SAM" id="MobiDB-lite"/>
    </source>
</evidence>
<dbReference type="AlphaFoldDB" id="A0A0M3HLC4"/>
<dbReference type="WBParaSite" id="ALUE_0000231901-mRNA-1">
    <property type="protein sequence ID" value="ALUE_0000231901-mRNA-1"/>
    <property type="gene ID" value="ALUE_0000231901"/>
</dbReference>
<protein>
    <submittedName>
        <fullName evidence="3">Uncharacterized protein</fullName>
    </submittedName>
</protein>
<evidence type="ECO:0000313" key="2">
    <source>
        <dbReference type="Proteomes" id="UP000036681"/>
    </source>
</evidence>
<sequence>MAVIAGEEGVPENLRDEVAEDAEPTAVEQQAATGGEEGESAAHEADSEAAREYQAAPPMILQLEVAAPQEPPYEFRGNNIGNACTFQQCFLASFGNNFPACDQNFMKRS</sequence>
<name>A0A0M3HLC4_ASCLU</name>
<feature type="compositionally biased region" description="Basic and acidic residues" evidence="1">
    <location>
        <begin position="40"/>
        <end position="51"/>
    </location>
</feature>